<organism evidence="6 7">
    <name type="scientific">Rhizoctonia solani</name>
    <dbReference type="NCBI Taxonomy" id="456999"/>
    <lineage>
        <taxon>Eukaryota</taxon>
        <taxon>Fungi</taxon>
        <taxon>Dikarya</taxon>
        <taxon>Basidiomycota</taxon>
        <taxon>Agaricomycotina</taxon>
        <taxon>Agaricomycetes</taxon>
        <taxon>Cantharellales</taxon>
        <taxon>Ceratobasidiaceae</taxon>
        <taxon>Rhizoctonia</taxon>
    </lineage>
</organism>
<dbReference type="InterPro" id="IPR027417">
    <property type="entry name" value="P-loop_NTPase"/>
</dbReference>
<gene>
    <name evidence="6" type="ORF">RDB_LOCUS179027</name>
</gene>
<dbReference type="SUPFAM" id="SSF52540">
    <property type="entry name" value="P-loop containing nucleoside triphosphate hydrolases"/>
    <property type="match status" value="1"/>
</dbReference>
<dbReference type="SMART" id="SM00320">
    <property type="entry name" value="WD40"/>
    <property type="match status" value="10"/>
</dbReference>
<dbReference type="PROSITE" id="PS50082">
    <property type="entry name" value="WD_REPEATS_2"/>
    <property type="match status" value="10"/>
</dbReference>
<dbReference type="Proteomes" id="UP000663846">
    <property type="component" value="Unassembled WGS sequence"/>
</dbReference>
<feature type="repeat" description="WD" evidence="3">
    <location>
        <begin position="1110"/>
        <end position="1151"/>
    </location>
</feature>
<sequence>MNFDRIFKRGKHKARGSEDRGSLDVPVPGTGARSASPTPGPAARVLGLVTQPFLLRSSPDLPDRQRKDDWSNLEALSGFLNQTGILRPLAEVIDDLCRFTRAQENISARNNEYNAVRTRLEGLCKDLRDQLARGAPPSTTTSMLNLCGAIQSELRRVYDARDRAVISRYLQADLDIDRITECYRCINGHLEGVTLNANLDMLRIVDAQATEARLSKLNPSMAACYDSAAANVVQRRECAPKTREQVLLDLNAWKESRAGERVCWINGMAGTGKTTITTSLCSSLNKDHELGASFFCTRLIPECRDVKLILPTVAYQLARFSHPFCRTLTQVLEQDPDVHTKLPRVQFQRMILEPLQQAEDSLPTRIVVAIDALDECEDGNGVGQILEVLLENASDLPIKFLVSSRPEKHIRDRISGSSLKKQLILHALDEKMVKADIEVYLRTELESMRVPFTSDEIDALAQRAGTLFIYAATVALLDKSSEAQYSGNRTKDIDLLYGAVLAMAFKDDLEPQEKEQMALVLHTIVCAQEPLTVDALARLLNLEYDVVMGSLEPLRSVLHISESATAPRVSTLHASFPEYILDEKRSNQFGCDGHIHNGKLAQLCFNRIARNQPQFNICGLQSSYIADEDVLGIKLRVEQAVPSELMYACQYWATHLDLGMRSKEQVNLLHEFLSQRLLLWMEVLNLKRRMDIGVVQINKSIDWLKDTECLDSSRLLVRDARRFVTLFATSPVSKFTPHIYVSMLSSWPPHQPIFDCYTQRANDLVKIKGLETTERQLSLLSSIPVGSEIRCVVYSSNGAFFAAGTRDNKVLIWDAVTCQMTIDPIQGHTDTVRAIAISPSGTQICSASFDETICIWDPQSGRKIAGPLRGHPDRIWSVDYSPDGRWLASGSIDGTVRLWSTDNWQMDGDPLRTNHGRVFSVAFSPTGTTLAAASESEIYLWDPFTRQRIGEPLKGHTDNVKTLAFLPDSDILVSGSDDHTICVWDVRSRQMVSGPLHGHLSAIDAVTVSPDGKLLVSAALDGTMHIWDTREWRVHSVLRNTGVVRSVRFSPDSSRLVSGSVDDSMRIWEVLDATVGRVVNNDSAGHSDWVASVSFSPCGAYFVSGSSDMTVRHKDWVTSVGVSADGGQIFSVSRDRMINVWERQSCQLEYTVGPIETDGDYDPVYQEFWPAAFIFDNKRVVCGSESGRIYMWEDGEQICELTGHKQTVYTIAVSPDGQTFASGDDGGQLIMWDATQVVSGSSDTTIRMWNVPSSSVEAPNDSGTSGEGRFNDSRGSHTADWTIDHDGWVRNSHEHVLLWVPPDLRSVLFMPQNTAIMSRQGSVEINFTNAKIGDAWRTCYNS</sequence>
<dbReference type="Pfam" id="PF00400">
    <property type="entry name" value="WD40"/>
    <property type="match status" value="10"/>
</dbReference>
<feature type="compositionally biased region" description="Polar residues" evidence="4">
    <location>
        <begin position="1253"/>
        <end position="1264"/>
    </location>
</feature>
<dbReference type="InterPro" id="IPR015943">
    <property type="entry name" value="WD40/YVTN_repeat-like_dom_sf"/>
</dbReference>
<feature type="repeat" description="WD" evidence="3">
    <location>
        <begin position="953"/>
        <end position="994"/>
    </location>
</feature>
<evidence type="ECO:0000256" key="1">
    <source>
        <dbReference type="ARBA" id="ARBA00022574"/>
    </source>
</evidence>
<feature type="repeat" description="WD" evidence="3">
    <location>
        <begin position="1037"/>
        <end position="1070"/>
    </location>
</feature>
<name>A0A8H3GU03_9AGAM</name>
<evidence type="ECO:0000256" key="2">
    <source>
        <dbReference type="ARBA" id="ARBA00022737"/>
    </source>
</evidence>
<feature type="non-terminal residue" evidence="6">
    <location>
        <position position="1"/>
    </location>
</feature>
<dbReference type="InterPro" id="IPR019775">
    <property type="entry name" value="WD40_repeat_CS"/>
</dbReference>
<dbReference type="InterPro" id="IPR056884">
    <property type="entry name" value="NPHP3-like_N"/>
</dbReference>
<feature type="repeat" description="WD" evidence="3">
    <location>
        <begin position="789"/>
        <end position="814"/>
    </location>
</feature>
<dbReference type="PANTHER" id="PTHR22847">
    <property type="entry name" value="WD40 REPEAT PROTEIN"/>
    <property type="match status" value="1"/>
</dbReference>
<feature type="repeat" description="WD" evidence="3">
    <location>
        <begin position="825"/>
        <end position="866"/>
    </location>
</feature>
<feature type="repeat" description="WD" evidence="3">
    <location>
        <begin position="1237"/>
        <end position="1259"/>
    </location>
</feature>
<dbReference type="EMBL" id="CAJMWS010001084">
    <property type="protein sequence ID" value="CAE6472865.1"/>
    <property type="molecule type" value="Genomic_DNA"/>
</dbReference>
<dbReference type="PROSITE" id="PS00678">
    <property type="entry name" value="WD_REPEATS_1"/>
    <property type="match status" value="3"/>
</dbReference>
<feature type="region of interest" description="Disordered" evidence="4">
    <location>
        <begin position="1253"/>
        <end position="1276"/>
    </location>
</feature>
<dbReference type="CDD" id="cd00200">
    <property type="entry name" value="WD40"/>
    <property type="match status" value="2"/>
</dbReference>
<dbReference type="Gene3D" id="2.130.10.10">
    <property type="entry name" value="YVTN repeat-like/Quinoprotein amine dehydrogenase"/>
    <property type="match status" value="4"/>
</dbReference>
<accession>A0A8H3GU03</accession>
<proteinExistence type="predicted"/>
<feature type="repeat" description="WD" evidence="3">
    <location>
        <begin position="1083"/>
        <end position="1112"/>
    </location>
</feature>
<dbReference type="SUPFAM" id="SSF50978">
    <property type="entry name" value="WD40 repeat-like"/>
    <property type="match status" value="2"/>
</dbReference>
<dbReference type="InterPro" id="IPR007111">
    <property type="entry name" value="NACHT_NTPase"/>
</dbReference>
<dbReference type="Pfam" id="PF24883">
    <property type="entry name" value="NPHP3_N"/>
    <property type="match status" value="1"/>
</dbReference>
<feature type="region of interest" description="Disordered" evidence="4">
    <location>
        <begin position="1"/>
        <end position="41"/>
    </location>
</feature>
<feature type="repeat" description="WD" evidence="3">
    <location>
        <begin position="1201"/>
        <end position="1233"/>
    </location>
</feature>
<dbReference type="InterPro" id="IPR036322">
    <property type="entry name" value="WD40_repeat_dom_sf"/>
</dbReference>
<dbReference type="PROSITE" id="PS50837">
    <property type="entry name" value="NACHT"/>
    <property type="match status" value="1"/>
</dbReference>
<dbReference type="InterPro" id="IPR001680">
    <property type="entry name" value="WD40_rpt"/>
</dbReference>
<dbReference type="PROSITE" id="PS50294">
    <property type="entry name" value="WD_REPEATS_REGION"/>
    <property type="match status" value="8"/>
</dbReference>
<dbReference type="InterPro" id="IPR020472">
    <property type="entry name" value="WD40_PAC1"/>
</dbReference>
<feature type="repeat" description="WD" evidence="3">
    <location>
        <begin position="996"/>
        <end position="1030"/>
    </location>
</feature>
<reference evidence="6" key="1">
    <citation type="submission" date="2021-01" db="EMBL/GenBank/DDBJ databases">
        <authorList>
            <person name="Kaushik A."/>
        </authorList>
    </citation>
    <scope>NUCLEOTIDE SEQUENCE</scope>
    <source>
        <strain evidence="6">AG1-1C</strain>
    </source>
</reference>
<evidence type="ECO:0000256" key="4">
    <source>
        <dbReference type="SAM" id="MobiDB-lite"/>
    </source>
</evidence>
<comment type="caution">
    <text evidence="6">The sequence shown here is derived from an EMBL/GenBank/DDBJ whole genome shotgun (WGS) entry which is preliminary data.</text>
</comment>
<evidence type="ECO:0000259" key="5">
    <source>
        <dbReference type="PROSITE" id="PS50837"/>
    </source>
</evidence>
<evidence type="ECO:0000313" key="6">
    <source>
        <dbReference type="EMBL" id="CAE6472865.1"/>
    </source>
</evidence>
<feature type="domain" description="NACHT" evidence="5">
    <location>
        <begin position="261"/>
        <end position="406"/>
    </location>
</feature>
<keyword evidence="1 3" id="KW-0853">WD repeat</keyword>
<evidence type="ECO:0000256" key="3">
    <source>
        <dbReference type="PROSITE-ProRule" id="PRU00221"/>
    </source>
</evidence>
<protein>
    <recommendedName>
        <fullName evidence="5">NACHT domain-containing protein</fullName>
    </recommendedName>
</protein>
<dbReference type="PANTHER" id="PTHR22847:SF637">
    <property type="entry name" value="WD REPEAT DOMAIN 5B"/>
    <property type="match status" value="1"/>
</dbReference>
<dbReference type="GO" id="GO:1990234">
    <property type="term" value="C:transferase complex"/>
    <property type="evidence" value="ECO:0007669"/>
    <property type="project" value="UniProtKB-ARBA"/>
</dbReference>
<feature type="repeat" description="WD" evidence="3">
    <location>
        <begin position="868"/>
        <end position="903"/>
    </location>
</feature>
<evidence type="ECO:0000313" key="7">
    <source>
        <dbReference type="Proteomes" id="UP000663846"/>
    </source>
</evidence>
<keyword evidence="2" id="KW-0677">Repeat</keyword>
<dbReference type="PRINTS" id="PR00320">
    <property type="entry name" value="GPROTEINBRPT"/>
</dbReference>
<dbReference type="Gene3D" id="3.40.50.300">
    <property type="entry name" value="P-loop containing nucleotide triphosphate hydrolases"/>
    <property type="match status" value="1"/>
</dbReference>